<dbReference type="Pfam" id="PF05013">
    <property type="entry name" value="FGase"/>
    <property type="match status" value="1"/>
</dbReference>
<proteinExistence type="predicted"/>
<accession>A0A420DSZ4</accession>
<dbReference type="AlphaFoldDB" id="A0A420DSZ4"/>
<dbReference type="RefSeq" id="WP_025064299.1">
    <property type="nucleotide sequence ID" value="NZ_RAQK01000001.1"/>
</dbReference>
<dbReference type="Gene3D" id="3.40.630.40">
    <property type="entry name" value="Zn-dependent exopeptidases"/>
    <property type="match status" value="1"/>
</dbReference>
<dbReference type="OrthoDB" id="9802050at2"/>
<evidence type="ECO:0000313" key="1">
    <source>
        <dbReference type="EMBL" id="RKE97375.1"/>
    </source>
</evidence>
<protein>
    <submittedName>
        <fullName evidence="1">N-formylglutamate deformylase</fullName>
    </submittedName>
</protein>
<evidence type="ECO:0000313" key="2">
    <source>
        <dbReference type="Proteomes" id="UP000284407"/>
    </source>
</evidence>
<dbReference type="Proteomes" id="UP000284407">
    <property type="component" value="Unassembled WGS sequence"/>
</dbReference>
<reference evidence="1 2" key="1">
    <citation type="submission" date="2018-09" db="EMBL/GenBank/DDBJ databases">
        <title>Genomic Encyclopedia of Archaeal and Bacterial Type Strains, Phase II (KMG-II): from individual species to whole genera.</title>
        <authorList>
            <person name="Goeker M."/>
        </authorList>
    </citation>
    <scope>NUCLEOTIDE SEQUENCE [LARGE SCALE GENOMIC DNA]</scope>
    <source>
        <strain evidence="1 2">DSM 11458</strain>
    </source>
</reference>
<sequence length="286" mass="31419">MPAAAFDVVMPETQTSCVVFASPHSGRDYPWSFMRKTVLNEHAIRSSEDAFVDQLFECAPEYGAAFIKAGAPRAFVDLNRARDELDPALIEGVRRIGHNPRVASGLGVIPRVVANGRAIYRGKMSLHEAEERIAEYWVPYHDKLQTLLDASHDRHGQTVLIDCHSMPHEAMDGVIRAGMRRPDIVLGDRFGAAASGDVVDRIESAFSSAGFIVTRNAPFAGAYITQAYGKPATGQHAVQVEIDRSLYMNEKLIRPNGDFEAVQVALRKVIQEVAKIGHGRVKLAAE</sequence>
<dbReference type="EMBL" id="RAQK01000001">
    <property type="protein sequence ID" value="RKE97375.1"/>
    <property type="molecule type" value="Genomic_DNA"/>
</dbReference>
<dbReference type="InterPro" id="IPR007709">
    <property type="entry name" value="N-FG_amidohydro"/>
</dbReference>
<keyword evidence="2" id="KW-1185">Reference proteome</keyword>
<gene>
    <name evidence="1" type="ORF">C8N30_1974</name>
</gene>
<comment type="caution">
    <text evidence="1">The sequence shown here is derived from an EMBL/GenBank/DDBJ whole genome shotgun (WGS) entry which is preliminary data.</text>
</comment>
<dbReference type="STRING" id="1443111.Z949_4004"/>
<organism evidence="1 2">
    <name type="scientific">Sulfitobacter guttiformis</name>
    <dbReference type="NCBI Taxonomy" id="74349"/>
    <lineage>
        <taxon>Bacteria</taxon>
        <taxon>Pseudomonadati</taxon>
        <taxon>Pseudomonadota</taxon>
        <taxon>Alphaproteobacteria</taxon>
        <taxon>Rhodobacterales</taxon>
        <taxon>Roseobacteraceae</taxon>
        <taxon>Sulfitobacter</taxon>
    </lineage>
</organism>
<name>A0A420DSZ4_9RHOB</name>
<dbReference type="SUPFAM" id="SSF53187">
    <property type="entry name" value="Zn-dependent exopeptidases"/>
    <property type="match status" value="1"/>
</dbReference>